<proteinExistence type="predicted"/>
<dbReference type="KEGG" id="nli:G3M70_03410"/>
<dbReference type="EMBL" id="CP048685">
    <property type="protein sequence ID" value="QPJ60986.1"/>
    <property type="molecule type" value="Genomic_DNA"/>
</dbReference>
<dbReference type="InterPro" id="IPR036866">
    <property type="entry name" value="RibonucZ/Hydroxyglut_hydro"/>
</dbReference>
<gene>
    <name evidence="1" type="ORF">G3M70_03410</name>
</gene>
<dbReference type="PANTHER" id="PTHR46018:SF7">
    <property type="entry name" value="RIBONUCLEASE Z"/>
    <property type="match status" value="1"/>
</dbReference>
<reference evidence="1 2" key="1">
    <citation type="submission" date="2020-02" db="EMBL/GenBank/DDBJ databases">
        <title>Genomic and physiological characterization of two novel Nitrospinaceae genera.</title>
        <authorList>
            <person name="Mueller A.J."/>
            <person name="Jung M.-Y."/>
            <person name="Strachan C.R."/>
            <person name="Herbold C.W."/>
            <person name="Kirkegaard R.H."/>
            <person name="Daims H."/>
        </authorList>
    </citation>
    <scope>NUCLEOTIDE SEQUENCE [LARGE SCALE GENOMIC DNA]</scope>
    <source>
        <strain evidence="1">EB</strain>
    </source>
</reference>
<evidence type="ECO:0000313" key="1">
    <source>
        <dbReference type="EMBL" id="QPJ60986.1"/>
    </source>
</evidence>
<protein>
    <submittedName>
        <fullName evidence="1">Ribonuclease Z</fullName>
    </submittedName>
</protein>
<sequence length="341" mass="39195">MKTILQARLVNNPLGDPGLFVEFLYEKRAMLIDLGEIHRLSPSNLLKVSDVFVTHTHMDHFIGFDRLLRVVFGQGKTIRLYGPVNFIENVKGKLAGFTWNLVDRYEESVNLEVTEVHPDRLLKATFRALDRFEPSNEHEVPFDGKTLLDEETFRVETAILEHRVPCLGYAMIEKPRVNIDKDKLDTLKLFPGPWLSRFKQIIQENGAAEADSLEVTILDEQGRRNEQRSVEELKRELVVTTEGQKIAYITDTVYNEENSARIVDLVQGADRFFCESPFLAEEEDRARDRCHLTSAQAGTLARRAAVRNLHVFHFSSRHTHQTKRLIQEALAAYRQPPVTTE</sequence>
<dbReference type="SUPFAM" id="SSF56281">
    <property type="entry name" value="Metallo-hydrolase/oxidoreductase"/>
    <property type="match status" value="1"/>
</dbReference>
<accession>A0A7T0BU41</accession>
<name>A0A7T0BU41_9BACT</name>
<dbReference type="AlphaFoldDB" id="A0A7T0BU41"/>
<dbReference type="Proteomes" id="UP000594688">
    <property type="component" value="Chromosome"/>
</dbReference>
<dbReference type="NCBIfam" id="NF002558">
    <property type="entry name" value="PRK02126.1"/>
    <property type="match status" value="1"/>
</dbReference>
<dbReference type="PANTHER" id="PTHR46018">
    <property type="entry name" value="ZINC PHOSPHODIESTERASE ELAC PROTEIN 1"/>
    <property type="match status" value="1"/>
</dbReference>
<dbReference type="Gene3D" id="3.60.15.10">
    <property type="entry name" value="Ribonuclease Z/Hydroxyacylglutathione hydrolase-like"/>
    <property type="match status" value="1"/>
</dbReference>
<evidence type="ECO:0000313" key="2">
    <source>
        <dbReference type="Proteomes" id="UP000594688"/>
    </source>
</evidence>
<organism evidence="1 2">
    <name type="scientific">Candidatus Nitronauta litoralis</name>
    <dbReference type="NCBI Taxonomy" id="2705533"/>
    <lineage>
        <taxon>Bacteria</taxon>
        <taxon>Pseudomonadati</taxon>
        <taxon>Nitrospinota/Tectimicrobiota group</taxon>
        <taxon>Nitrospinota</taxon>
        <taxon>Nitrospinia</taxon>
        <taxon>Nitrospinales</taxon>
        <taxon>Nitrospinaceae</taxon>
        <taxon>Candidatus Nitronauta</taxon>
    </lineage>
</organism>
<dbReference type="GO" id="GO:0042781">
    <property type="term" value="F:3'-tRNA processing endoribonuclease activity"/>
    <property type="evidence" value="ECO:0007669"/>
    <property type="project" value="TreeGrafter"/>
</dbReference>